<dbReference type="InterPro" id="IPR023213">
    <property type="entry name" value="CAT-like_dom_sf"/>
</dbReference>
<evidence type="ECO:0000313" key="2">
    <source>
        <dbReference type="EMBL" id="QDU98652.1"/>
    </source>
</evidence>
<dbReference type="KEGG" id="lcre:Pla8534_65240"/>
<feature type="domain" description="2-oxoacid dehydrogenase acyltransferase catalytic" evidence="1">
    <location>
        <begin position="226"/>
        <end position="280"/>
    </location>
</feature>
<gene>
    <name evidence="2" type="ORF">Pla8534_65240</name>
</gene>
<dbReference type="SUPFAM" id="SSF52777">
    <property type="entry name" value="CoA-dependent acyltransferases"/>
    <property type="match status" value="1"/>
</dbReference>
<evidence type="ECO:0000259" key="1">
    <source>
        <dbReference type="Pfam" id="PF00198"/>
    </source>
</evidence>
<reference evidence="2 3" key="1">
    <citation type="submission" date="2019-02" db="EMBL/GenBank/DDBJ databases">
        <title>Deep-cultivation of Planctomycetes and their phenomic and genomic characterization uncovers novel biology.</title>
        <authorList>
            <person name="Wiegand S."/>
            <person name="Jogler M."/>
            <person name="Boedeker C."/>
            <person name="Pinto D."/>
            <person name="Vollmers J."/>
            <person name="Rivas-Marin E."/>
            <person name="Kohn T."/>
            <person name="Peeters S.H."/>
            <person name="Heuer A."/>
            <person name="Rast P."/>
            <person name="Oberbeckmann S."/>
            <person name="Bunk B."/>
            <person name="Jeske O."/>
            <person name="Meyerdierks A."/>
            <person name="Storesund J.E."/>
            <person name="Kallscheuer N."/>
            <person name="Luecker S."/>
            <person name="Lage O.M."/>
            <person name="Pohl T."/>
            <person name="Merkel B.J."/>
            <person name="Hornburger P."/>
            <person name="Mueller R.-W."/>
            <person name="Bruemmer F."/>
            <person name="Labrenz M."/>
            <person name="Spormann A.M."/>
            <person name="Op den Camp H."/>
            <person name="Overmann J."/>
            <person name="Amann R."/>
            <person name="Jetten M.S.M."/>
            <person name="Mascher T."/>
            <person name="Medema M.H."/>
            <person name="Devos D.P."/>
            <person name="Kaster A.-K."/>
            <person name="Ovreas L."/>
            <person name="Rohde M."/>
            <person name="Galperin M.Y."/>
            <person name="Jogler C."/>
        </authorList>
    </citation>
    <scope>NUCLEOTIDE SEQUENCE [LARGE SCALE GENOMIC DNA]</scope>
    <source>
        <strain evidence="2 3">Pla85_3_4</strain>
    </source>
</reference>
<dbReference type="RefSeq" id="WP_197442756.1">
    <property type="nucleotide sequence ID" value="NZ_CP036433.1"/>
</dbReference>
<dbReference type="EMBL" id="CP036433">
    <property type="protein sequence ID" value="QDU98652.1"/>
    <property type="molecule type" value="Genomic_DNA"/>
</dbReference>
<keyword evidence="3" id="KW-1185">Reference proteome</keyword>
<dbReference type="Pfam" id="PF00198">
    <property type="entry name" value="2-oxoacid_dh"/>
    <property type="match status" value="1"/>
</dbReference>
<evidence type="ECO:0000313" key="3">
    <source>
        <dbReference type="Proteomes" id="UP000317648"/>
    </source>
</evidence>
<dbReference type="InterPro" id="IPR001078">
    <property type="entry name" value="2-oxoacid_DH_actylTfrase"/>
</dbReference>
<accession>A0A518E3J7</accession>
<organism evidence="2 3">
    <name type="scientific">Lignipirellula cremea</name>
    <dbReference type="NCBI Taxonomy" id="2528010"/>
    <lineage>
        <taxon>Bacteria</taxon>
        <taxon>Pseudomonadati</taxon>
        <taxon>Planctomycetota</taxon>
        <taxon>Planctomycetia</taxon>
        <taxon>Pirellulales</taxon>
        <taxon>Pirellulaceae</taxon>
        <taxon>Lignipirellula</taxon>
    </lineage>
</organism>
<dbReference type="Proteomes" id="UP000317648">
    <property type="component" value="Chromosome"/>
</dbReference>
<sequence length="298" mass="34161">MSDLKSLIEWPLESKPVPQADLPYFNLHYLYGCKTPSDPTIVWGTEIDVTGMQAFLREQNKTSRILLSPAHLLLQAVGRNLAKFPRLNSRVVGNRIYRFRETNVRTMIYNKELGEVDVVMLRNAPQLSLERIARLMWKYQRQAVKRDTQDHTDRRIQKQWWPRPLLALAVKTYFWLDSRFKLPKMRFDRLSSAPVLVNFLGFSGAPSMTMYKPSSYPDESSNLSVTMGRIEKKPVVRGGEVVVRPMAPLFIRIDHRLADAFVLAQFLSAISDSLNDPAVMESQEIKGNDPENPALQAA</sequence>
<proteinExistence type="predicted"/>
<dbReference type="GO" id="GO:0016746">
    <property type="term" value="F:acyltransferase activity"/>
    <property type="evidence" value="ECO:0007669"/>
    <property type="project" value="InterPro"/>
</dbReference>
<name>A0A518E3J7_9BACT</name>
<protein>
    <submittedName>
        <fullName evidence="2">Branched-chain alpha-keto acid dehydrogenase subunit E2</fullName>
    </submittedName>
</protein>
<dbReference type="AlphaFoldDB" id="A0A518E3J7"/>
<dbReference type="Gene3D" id="3.30.559.10">
    <property type="entry name" value="Chloramphenicol acetyltransferase-like domain"/>
    <property type="match status" value="1"/>
</dbReference>